<comment type="subcellular location">
    <subcellularLocation>
        <location evidence="2">Mitochondrion inner membrane</location>
        <topology evidence="2">Peripheral membrane protein</topology>
        <orientation evidence="2">Matrix side</orientation>
    </subcellularLocation>
</comment>
<evidence type="ECO:0000256" key="3">
    <source>
        <dbReference type="ARBA" id="ARBA00005482"/>
    </source>
</evidence>
<keyword evidence="7" id="KW-0679">Respiratory chain</keyword>
<evidence type="ECO:0000256" key="13">
    <source>
        <dbReference type="ARBA" id="ARBA00030360"/>
    </source>
</evidence>
<protein>
    <recommendedName>
        <fullName evidence="5">NADH dehydrogenase [ubiquinone] 1 alpha subcomplex subunit 7</fullName>
    </recommendedName>
    <alternativeName>
        <fullName evidence="14">Complex I-B14.5a</fullName>
    </alternativeName>
    <alternativeName>
        <fullName evidence="13">NADH-ubiquinone oxidoreductase subunit B14.5a</fullName>
    </alternativeName>
</protein>
<evidence type="ECO:0000256" key="11">
    <source>
        <dbReference type="ARBA" id="ARBA00023128"/>
    </source>
</evidence>
<dbReference type="Pfam" id="PF07347">
    <property type="entry name" value="CI-B14_5a"/>
    <property type="match status" value="1"/>
</dbReference>
<keyword evidence="15" id="KW-1185">Reference proteome</keyword>
<comment type="similarity">
    <text evidence="3">Belongs to the complex I NDUFA7 subunit family.</text>
</comment>
<dbReference type="STRING" id="451379.A0A0N5ANE8"/>
<dbReference type="AlphaFoldDB" id="A0A0N5ANE8"/>
<evidence type="ECO:0000313" key="15">
    <source>
        <dbReference type="Proteomes" id="UP000046393"/>
    </source>
</evidence>
<dbReference type="WBParaSite" id="SMUV_0000613201-mRNA-1">
    <property type="protein sequence ID" value="SMUV_0000613201-mRNA-1"/>
    <property type="gene ID" value="SMUV_0000613201"/>
</dbReference>
<evidence type="ECO:0000256" key="9">
    <source>
        <dbReference type="ARBA" id="ARBA00022982"/>
    </source>
</evidence>
<dbReference type="Proteomes" id="UP000046393">
    <property type="component" value="Unplaced"/>
</dbReference>
<keyword evidence="11" id="KW-0496">Mitochondrion</keyword>
<name>A0A0N5ANE8_9BILA</name>
<proteinExistence type="inferred from homology"/>
<evidence type="ECO:0000256" key="14">
    <source>
        <dbReference type="ARBA" id="ARBA00033401"/>
    </source>
</evidence>
<evidence type="ECO:0000256" key="1">
    <source>
        <dbReference type="ARBA" id="ARBA00003195"/>
    </source>
</evidence>
<keyword evidence="10" id="KW-0007">Acetylation</keyword>
<evidence type="ECO:0000256" key="4">
    <source>
        <dbReference type="ARBA" id="ARBA00011533"/>
    </source>
</evidence>
<keyword evidence="6" id="KW-0813">Transport</keyword>
<evidence type="ECO:0000256" key="5">
    <source>
        <dbReference type="ARBA" id="ARBA00016383"/>
    </source>
</evidence>
<dbReference type="GO" id="GO:0006120">
    <property type="term" value="P:mitochondrial electron transport, NADH to ubiquinone"/>
    <property type="evidence" value="ECO:0007669"/>
    <property type="project" value="TreeGrafter"/>
</dbReference>
<dbReference type="GO" id="GO:0005743">
    <property type="term" value="C:mitochondrial inner membrane"/>
    <property type="evidence" value="ECO:0007669"/>
    <property type="project" value="UniProtKB-SubCell"/>
</dbReference>
<evidence type="ECO:0000256" key="7">
    <source>
        <dbReference type="ARBA" id="ARBA00022660"/>
    </source>
</evidence>
<evidence type="ECO:0000256" key="10">
    <source>
        <dbReference type="ARBA" id="ARBA00022990"/>
    </source>
</evidence>
<evidence type="ECO:0000256" key="8">
    <source>
        <dbReference type="ARBA" id="ARBA00022792"/>
    </source>
</evidence>
<dbReference type="PANTHER" id="PTHR12485">
    <property type="entry name" value="NADH-UBIQUINONE OXIDOREDUCTASE SUBUNIT B"/>
    <property type="match status" value="1"/>
</dbReference>
<dbReference type="PANTHER" id="PTHR12485:SF1">
    <property type="entry name" value="NADH DEHYDROGENASE [UBIQUINONE] 1 ALPHA SUBCOMPLEX SUBUNIT 7"/>
    <property type="match status" value="1"/>
</dbReference>
<sequence length="176" mass="19873">MSSGKKIANVIADRRSQIPLLMWIKSKLFAVYRQDITPPPGLPTADGKCVFHDPNRYADEMSARDQPPPHLPGGVNHRIYDNDYFKRDARRAVRPPFYIYDVKSNNPEFKAVDGKTMSVNEVKSLNKGPESNFGLVSPTPGAGIEWKRTISEELDTQQRSADLRYAENFDRFATSG</sequence>
<evidence type="ECO:0000256" key="6">
    <source>
        <dbReference type="ARBA" id="ARBA00022448"/>
    </source>
</evidence>
<keyword evidence="8" id="KW-0999">Mitochondrion inner membrane</keyword>
<evidence type="ECO:0000256" key="12">
    <source>
        <dbReference type="ARBA" id="ARBA00023136"/>
    </source>
</evidence>
<organism evidence="15 16">
    <name type="scientific">Syphacia muris</name>
    <dbReference type="NCBI Taxonomy" id="451379"/>
    <lineage>
        <taxon>Eukaryota</taxon>
        <taxon>Metazoa</taxon>
        <taxon>Ecdysozoa</taxon>
        <taxon>Nematoda</taxon>
        <taxon>Chromadorea</taxon>
        <taxon>Rhabditida</taxon>
        <taxon>Spirurina</taxon>
        <taxon>Oxyuridomorpha</taxon>
        <taxon>Oxyuroidea</taxon>
        <taxon>Oxyuridae</taxon>
        <taxon>Syphacia</taxon>
    </lineage>
</organism>
<evidence type="ECO:0000313" key="16">
    <source>
        <dbReference type="WBParaSite" id="SMUV_0000613201-mRNA-1"/>
    </source>
</evidence>
<keyword evidence="9" id="KW-0249">Electron transport</keyword>
<keyword evidence="12" id="KW-0472">Membrane</keyword>
<reference evidence="16" key="1">
    <citation type="submission" date="2017-02" db="UniProtKB">
        <authorList>
            <consortium name="WormBaseParasite"/>
        </authorList>
    </citation>
    <scope>IDENTIFICATION</scope>
</reference>
<comment type="subunit">
    <text evidence="4">Complex I is composed of 45 different subunits.</text>
</comment>
<accession>A0A0N5ANE8</accession>
<dbReference type="InterPro" id="IPR009947">
    <property type="entry name" value="NDUA7"/>
</dbReference>
<evidence type="ECO:0000256" key="2">
    <source>
        <dbReference type="ARBA" id="ARBA00004443"/>
    </source>
</evidence>
<comment type="function">
    <text evidence="1">Accessory subunit of the mitochondrial membrane respiratory chain NADH dehydrogenase (Complex I), that is believed not to be involved in catalysis. Complex I functions in the transfer of electrons from NADH to the respiratory chain. The immediate electron acceptor for the enzyme is believed to be ubiquinone.</text>
</comment>